<comment type="caution">
    <text evidence="2">The sequence shown here is derived from an EMBL/GenBank/DDBJ whole genome shotgun (WGS) entry which is preliminary data.</text>
</comment>
<proteinExistence type="predicted"/>
<reference evidence="2" key="2">
    <citation type="submission" date="2021-08" db="EMBL/GenBank/DDBJ databases">
        <authorList>
            <person name="Gostincar C."/>
            <person name="Sun X."/>
            <person name="Song Z."/>
            <person name="Gunde-Cimerman N."/>
        </authorList>
    </citation>
    <scope>NUCLEOTIDE SEQUENCE</scope>
    <source>
        <strain evidence="2">EXF-9298</strain>
    </source>
</reference>
<sequence length="497" mass="55408">LEKLAEICEHPQFGPHVRKVHLSSGRVHPREMRALIERVEDMQRRIPAPTSAQVKRAKAKMQDAMNRSTKEYELEVSGDAIPLLSRAFASLRSYQTPIILDISDFEVPRWDPVTLFLDRYNHFHGEPELCFKSTMEPCLQAIFRTKMQFAELELTVDALSIDPDERGYNTKDMNPEDLELLSSLKSVSLDMNNTFDDAGTLSTGHILSYTHQLEDLTYRQGCDDLNRDDWLTPDQQPELLRNRQFERADIVLGTVKSNSLKSLWLEYTPISFHVLAQLLERHADTLTTIHIAHTCLRDGTWAEIFSLVHKTCRFITNLDAINLSQARPDLREGDYRPLLLPEELALESSDGRAGAEELQSTVDGSPEHAQQSFGHAEEDDEEASEESEEPDQQSLEENPPLKFTHGTKRRRQVPSDPGESGSTTPNNTDDVSSVASQSAPPAAAGVPTTSSAAPTAMTPANLIATTAVPYQGTIAPVITFRSAAPTTSVVLIKAIDR</sequence>
<evidence type="ECO:0000256" key="1">
    <source>
        <dbReference type="SAM" id="MobiDB-lite"/>
    </source>
</evidence>
<evidence type="ECO:0000313" key="2">
    <source>
        <dbReference type="EMBL" id="KAG9986205.1"/>
    </source>
</evidence>
<evidence type="ECO:0000313" key="3">
    <source>
        <dbReference type="Proteomes" id="UP000729357"/>
    </source>
</evidence>
<feature type="non-terminal residue" evidence="2">
    <location>
        <position position="1"/>
    </location>
</feature>
<name>A0A9P8FY31_AURME</name>
<dbReference type="EMBL" id="JAHFXS010000327">
    <property type="protein sequence ID" value="KAG9986205.1"/>
    <property type="molecule type" value="Genomic_DNA"/>
</dbReference>
<reference evidence="2" key="1">
    <citation type="journal article" date="2021" name="J Fungi (Basel)">
        <title>Virulence traits and population genomics of the black yeast Aureobasidium melanogenum.</title>
        <authorList>
            <person name="Cernosa A."/>
            <person name="Sun X."/>
            <person name="Gostincar C."/>
            <person name="Fang C."/>
            <person name="Gunde-Cimerman N."/>
            <person name="Song Z."/>
        </authorList>
    </citation>
    <scope>NUCLEOTIDE SEQUENCE</scope>
    <source>
        <strain evidence="2">EXF-9298</strain>
    </source>
</reference>
<feature type="compositionally biased region" description="Acidic residues" evidence="1">
    <location>
        <begin position="377"/>
        <end position="391"/>
    </location>
</feature>
<feature type="region of interest" description="Disordered" evidence="1">
    <location>
        <begin position="347"/>
        <end position="454"/>
    </location>
</feature>
<gene>
    <name evidence="2" type="ORF">KCU98_g4194</name>
</gene>
<dbReference type="Proteomes" id="UP000729357">
    <property type="component" value="Unassembled WGS sequence"/>
</dbReference>
<feature type="compositionally biased region" description="Low complexity" evidence="1">
    <location>
        <begin position="431"/>
        <end position="454"/>
    </location>
</feature>
<dbReference type="AlphaFoldDB" id="A0A9P8FY31"/>
<keyword evidence="3" id="KW-1185">Reference proteome</keyword>
<protein>
    <submittedName>
        <fullName evidence="2">Uncharacterized protein</fullName>
    </submittedName>
</protein>
<feature type="non-terminal residue" evidence="2">
    <location>
        <position position="497"/>
    </location>
</feature>
<accession>A0A9P8FY31</accession>
<feature type="compositionally biased region" description="Polar residues" evidence="1">
    <location>
        <begin position="358"/>
        <end position="373"/>
    </location>
</feature>
<feature type="compositionally biased region" description="Polar residues" evidence="1">
    <location>
        <begin position="420"/>
        <end position="430"/>
    </location>
</feature>
<organism evidence="2 3">
    <name type="scientific">Aureobasidium melanogenum</name>
    <name type="common">Aureobasidium pullulans var. melanogenum</name>
    <dbReference type="NCBI Taxonomy" id="46634"/>
    <lineage>
        <taxon>Eukaryota</taxon>
        <taxon>Fungi</taxon>
        <taxon>Dikarya</taxon>
        <taxon>Ascomycota</taxon>
        <taxon>Pezizomycotina</taxon>
        <taxon>Dothideomycetes</taxon>
        <taxon>Dothideomycetidae</taxon>
        <taxon>Dothideales</taxon>
        <taxon>Saccotheciaceae</taxon>
        <taxon>Aureobasidium</taxon>
    </lineage>
</organism>